<keyword evidence="3" id="KW-1185">Reference proteome</keyword>
<reference evidence="2 3" key="1">
    <citation type="submission" date="2021-08" db="EMBL/GenBank/DDBJ databases">
        <authorList>
            <person name="Tuo L."/>
        </authorList>
    </citation>
    <scope>NUCLEOTIDE SEQUENCE [LARGE SCALE GENOMIC DNA]</scope>
    <source>
        <strain evidence="2 3">JCM 31229</strain>
    </source>
</reference>
<name>A0ABS7PU50_9SPHN</name>
<dbReference type="RefSeq" id="WP_222991984.1">
    <property type="nucleotide sequence ID" value="NZ_JAINVV010000010.1"/>
</dbReference>
<dbReference type="Gene3D" id="3.40.630.30">
    <property type="match status" value="1"/>
</dbReference>
<organism evidence="2 3">
    <name type="scientific">Sphingomonas colocasiae</name>
    <dbReference type="NCBI Taxonomy" id="1848973"/>
    <lineage>
        <taxon>Bacteria</taxon>
        <taxon>Pseudomonadati</taxon>
        <taxon>Pseudomonadota</taxon>
        <taxon>Alphaproteobacteria</taxon>
        <taxon>Sphingomonadales</taxon>
        <taxon>Sphingomonadaceae</taxon>
        <taxon>Sphingomonas</taxon>
    </lineage>
</organism>
<evidence type="ECO:0000313" key="2">
    <source>
        <dbReference type="EMBL" id="MBY8824875.1"/>
    </source>
</evidence>
<dbReference type="PANTHER" id="PTHR43792">
    <property type="entry name" value="GNAT FAMILY, PUTATIVE (AFU_ORTHOLOGUE AFUA_3G00765)-RELATED-RELATED"/>
    <property type="match status" value="1"/>
</dbReference>
<dbReference type="EMBL" id="JAINVV010000010">
    <property type="protein sequence ID" value="MBY8824875.1"/>
    <property type="molecule type" value="Genomic_DNA"/>
</dbReference>
<dbReference type="PROSITE" id="PS51186">
    <property type="entry name" value="GNAT"/>
    <property type="match status" value="1"/>
</dbReference>
<comment type="caution">
    <text evidence="2">The sequence shown here is derived from an EMBL/GenBank/DDBJ whole genome shotgun (WGS) entry which is preliminary data.</text>
</comment>
<accession>A0ABS7PU50</accession>
<dbReference type="InterPro" id="IPR016181">
    <property type="entry name" value="Acyl_CoA_acyltransferase"/>
</dbReference>
<proteinExistence type="predicted"/>
<protein>
    <submittedName>
        <fullName evidence="2">GNAT family N-acetyltransferase</fullName>
    </submittedName>
</protein>
<dbReference type="InterPro" id="IPR051531">
    <property type="entry name" value="N-acetyltransferase"/>
</dbReference>
<evidence type="ECO:0000313" key="3">
    <source>
        <dbReference type="Proteomes" id="UP000706039"/>
    </source>
</evidence>
<dbReference type="Proteomes" id="UP000706039">
    <property type="component" value="Unassembled WGS sequence"/>
</dbReference>
<feature type="domain" description="N-acetyltransferase" evidence="1">
    <location>
        <begin position="12"/>
        <end position="172"/>
    </location>
</feature>
<gene>
    <name evidence="2" type="ORF">K7G82_21405</name>
</gene>
<dbReference type="Pfam" id="PF13302">
    <property type="entry name" value="Acetyltransf_3"/>
    <property type="match status" value="1"/>
</dbReference>
<dbReference type="PANTHER" id="PTHR43792:SF1">
    <property type="entry name" value="N-ACETYLTRANSFERASE DOMAIN-CONTAINING PROTEIN"/>
    <property type="match status" value="1"/>
</dbReference>
<sequence length="183" mass="20276">MFNGPLLVTERLILRPPTRDDFDAWVDFHADPDTMRFLGGVQPRSVAWRGLCAMAGAWQISGFAMFSLIERTTGRWVGRVGPWRPDGWPANEVGWGVSREFAGQGYAHEAAVASMDYAFEILGWTDVIHIIDPENAGSIALAKRLGSVNRGATRMPEPYHEASVDAWGQSAEEWRARKSGLTS</sequence>
<dbReference type="InterPro" id="IPR000182">
    <property type="entry name" value="GNAT_dom"/>
</dbReference>
<dbReference type="SUPFAM" id="SSF55729">
    <property type="entry name" value="Acyl-CoA N-acyltransferases (Nat)"/>
    <property type="match status" value="1"/>
</dbReference>
<evidence type="ECO:0000259" key="1">
    <source>
        <dbReference type="PROSITE" id="PS51186"/>
    </source>
</evidence>